<dbReference type="SMART" id="SM00184">
    <property type="entry name" value="RING"/>
    <property type="match status" value="2"/>
</dbReference>
<dbReference type="Pfam" id="PF13923">
    <property type="entry name" value="zf-C3HC4_2"/>
    <property type="match status" value="1"/>
</dbReference>
<evidence type="ECO:0000256" key="5">
    <source>
        <dbReference type="ARBA" id="ARBA00022833"/>
    </source>
</evidence>
<evidence type="ECO:0000256" key="6">
    <source>
        <dbReference type="ARBA" id="ARBA00024209"/>
    </source>
</evidence>
<dbReference type="Pfam" id="PF13639">
    <property type="entry name" value="zf-RING_2"/>
    <property type="match status" value="1"/>
</dbReference>
<dbReference type="PROSITE" id="PS50089">
    <property type="entry name" value="ZF_RING_2"/>
    <property type="match status" value="2"/>
</dbReference>
<evidence type="ECO:0000256" key="7">
    <source>
        <dbReference type="PROSITE-ProRule" id="PRU00175"/>
    </source>
</evidence>
<proteinExistence type="inferred from homology"/>
<evidence type="ECO:0000256" key="2">
    <source>
        <dbReference type="ARBA" id="ARBA00012483"/>
    </source>
</evidence>
<feature type="domain" description="RING-type" evidence="9">
    <location>
        <begin position="734"/>
        <end position="776"/>
    </location>
</feature>
<comment type="similarity">
    <text evidence="6">Belongs to the RING-type zinc finger family. ATL subfamily.</text>
</comment>
<keyword evidence="5" id="KW-0862">Zinc</keyword>
<accession>A0A0E0HUQ0</accession>
<evidence type="ECO:0000313" key="11">
    <source>
        <dbReference type="Proteomes" id="UP000006591"/>
    </source>
</evidence>
<dbReference type="Gene3D" id="3.30.40.10">
    <property type="entry name" value="Zinc/RING finger domain, C3HC4 (zinc finger)"/>
    <property type="match status" value="2"/>
</dbReference>
<feature type="region of interest" description="Disordered" evidence="8">
    <location>
        <begin position="403"/>
        <end position="427"/>
    </location>
</feature>
<sequence>MENACEAGLPLSAAAAAAAAAHVEQPAMENACEAGLPLSVAVSVPPVMVDGETVPKEVEECEDEEEEEYAGDAPPPWKVMGSDDGGETEAGEEEEIAEADGEEEAADVEEVEYEFYDSDGSEDEGDGEEVDPAVASAAQFVPEGQFLGPAQFAAYGCAAGFMRVAAVEADPADGQEILVLYRYTLLKRAWSDPAGVELSMWAKVSKIHRLRFIVPASGDPASSLPFAGLSLSPLIYHDDYVEELETLWSKLAAQVRVPPVATRVQVIVNVGILRAGDNTPERREYMRAELEAKKEMPWPGKLLGMELHVPEPVVAAAASCKRDSSEEVFDDAPAPPAKRRKVFDAGEECPVCLDELEDGVVAWPGCSVAHVFHGQCLETTLKGSQMCPICRRDLGLKTLQEMAAPSCPPRDDNTTSSPRDDDAASPRAPFPSLSLHTFFLLAMPPPSLPFPSLAYQFVLVLWPNLANPNIEEEAPAISVVDYELTDDDESGDEADEPTKARDGEAPAARGELPLVPAPFVPEGEFLGPARFATAGCAAGFMRVAVVEGDGGGGGQEIVVLYRYTRYSGTWSGRKGVEVSRRTKLNRLWFVVSPAAGMASSLAWAGSSLAPLIYPYFFRRELLELWSSLIMAAPASIVPPGATRVEVLVDVGILRPFDKRPDRMEYMRRELEAEAAAAWSWPGHHVGLDLNLPEPVLCDRGATAGEVLSEEEGDGAPPPAKKRRRAVAGVAGEECPVCFFQLETDLVAWPGCSVRHVFHGECLEFTLERSDKCPICRKDLVIKNLQGNCFKHSGGHIKWL</sequence>
<keyword evidence="11" id="KW-1185">Reference proteome</keyword>
<keyword evidence="4 7" id="KW-0863">Zinc-finger</keyword>
<evidence type="ECO:0000313" key="10">
    <source>
        <dbReference type="EnsemblPlants" id="ONIVA06G28350.1"/>
    </source>
</evidence>
<dbReference type="SUPFAM" id="SSF57850">
    <property type="entry name" value="RING/U-box"/>
    <property type="match status" value="2"/>
</dbReference>
<dbReference type="OMA" id="HEDYIEE"/>
<dbReference type="GO" id="GO:0061630">
    <property type="term" value="F:ubiquitin protein ligase activity"/>
    <property type="evidence" value="ECO:0007669"/>
    <property type="project" value="UniProtKB-EC"/>
</dbReference>
<reference evidence="10" key="1">
    <citation type="submission" date="2015-04" db="UniProtKB">
        <authorList>
            <consortium name="EnsemblPlants"/>
        </authorList>
    </citation>
    <scope>IDENTIFICATION</scope>
    <source>
        <strain evidence="10">SL10</strain>
    </source>
</reference>
<dbReference type="Proteomes" id="UP000006591">
    <property type="component" value="Chromosome 6"/>
</dbReference>
<feature type="compositionally biased region" description="Basic and acidic residues" evidence="8">
    <location>
        <begin position="409"/>
        <end position="424"/>
    </location>
</feature>
<dbReference type="Gramene" id="ONIVA06G28350.1">
    <property type="protein sequence ID" value="ONIVA06G28350.1"/>
    <property type="gene ID" value="ONIVA06G28350"/>
</dbReference>
<dbReference type="eggNOG" id="ENOG502TN7N">
    <property type="taxonomic scope" value="Eukaryota"/>
</dbReference>
<evidence type="ECO:0000256" key="3">
    <source>
        <dbReference type="ARBA" id="ARBA00022723"/>
    </source>
</evidence>
<organism evidence="10">
    <name type="scientific">Oryza nivara</name>
    <name type="common">Indian wild rice</name>
    <name type="synonym">Oryza sativa f. spontanea</name>
    <dbReference type="NCBI Taxonomy" id="4536"/>
    <lineage>
        <taxon>Eukaryota</taxon>
        <taxon>Viridiplantae</taxon>
        <taxon>Streptophyta</taxon>
        <taxon>Embryophyta</taxon>
        <taxon>Tracheophyta</taxon>
        <taxon>Spermatophyta</taxon>
        <taxon>Magnoliopsida</taxon>
        <taxon>Liliopsida</taxon>
        <taxon>Poales</taxon>
        <taxon>Poaceae</taxon>
        <taxon>BOP clade</taxon>
        <taxon>Oryzoideae</taxon>
        <taxon>Oryzeae</taxon>
        <taxon>Oryzinae</taxon>
        <taxon>Oryza</taxon>
    </lineage>
</organism>
<evidence type="ECO:0000256" key="4">
    <source>
        <dbReference type="ARBA" id="ARBA00022771"/>
    </source>
</evidence>
<dbReference type="AlphaFoldDB" id="A0A0E0HUQ0"/>
<reference evidence="10" key="2">
    <citation type="submission" date="2018-04" db="EMBL/GenBank/DDBJ databases">
        <title>OnivRS2 (Oryza nivara Reference Sequence Version 2).</title>
        <authorList>
            <person name="Zhang J."/>
            <person name="Kudrna D."/>
            <person name="Lee S."/>
            <person name="Talag J."/>
            <person name="Rajasekar S."/>
            <person name="Welchert J."/>
            <person name="Hsing Y.-I."/>
            <person name="Wing R.A."/>
        </authorList>
    </citation>
    <scope>NUCLEOTIDE SEQUENCE [LARGE SCALE GENOMIC DNA]</scope>
    <source>
        <strain evidence="10">SL10</strain>
    </source>
</reference>
<dbReference type="PANTHER" id="PTHR14155">
    <property type="entry name" value="RING FINGER DOMAIN-CONTAINING"/>
    <property type="match status" value="1"/>
</dbReference>
<evidence type="ECO:0000256" key="8">
    <source>
        <dbReference type="SAM" id="MobiDB-lite"/>
    </source>
</evidence>
<comment type="catalytic activity">
    <reaction evidence="1">
        <text>S-ubiquitinyl-[E2 ubiquitin-conjugating enzyme]-L-cysteine + [acceptor protein]-L-lysine = [E2 ubiquitin-conjugating enzyme]-L-cysteine + N(6)-ubiquitinyl-[acceptor protein]-L-lysine.</text>
        <dbReference type="EC" id="2.3.2.27"/>
    </reaction>
</comment>
<evidence type="ECO:0000259" key="9">
    <source>
        <dbReference type="PROSITE" id="PS50089"/>
    </source>
</evidence>
<dbReference type="InterPro" id="IPR013083">
    <property type="entry name" value="Znf_RING/FYVE/PHD"/>
</dbReference>
<dbReference type="PANTHER" id="PTHR14155:SF627">
    <property type="entry name" value="OS06G0192800 PROTEIN"/>
    <property type="match status" value="1"/>
</dbReference>
<name>A0A0E0HUQ0_ORYNI</name>
<evidence type="ECO:0000256" key="1">
    <source>
        <dbReference type="ARBA" id="ARBA00000900"/>
    </source>
</evidence>
<feature type="region of interest" description="Disordered" evidence="8">
    <location>
        <begin position="486"/>
        <end position="508"/>
    </location>
</feature>
<dbReference type="InterPro" id="IPR001841">
    <property type="entry name" value="Znf_RING"/>
</dbReference>
<feature type="compositionally biased region" description="Acidic residues" evidence="8">
    <location>
        <begin position="486"/>
        <end position="495"/>
    </location>
</feature>
<feature type="compositionally biased region" description="Acidic residues" evidence="8">
    <location>
        <begin position="84"/>
        <end position="106"/>
    </location>
</feature>
<dbReference type="InterPro" id="IPR053238">
    <property type="entry name" value="RING-H2_zinc_finger"/>
</dbReference>
<feature type="region of interest" description="Disordered" evidence="8">
    <location>
        <begin position="60"/>
        <end position="106"/>
    </location>
</feature>
<dbReference type="EC" id="2.3.2.27" evidence="2"/>
<feature type="domain" description="RING-type" evidence="9">
    <location>
        <begin position="349"/>
        <end position="391"/>
    </location>
</feature>
<dbReference type="STRING" id="4536.A0A0E0HUQ0"/>
<dbReference type="HOGENOM" id="CLU_022215_0_0_1"/>
<protein>
    <recommendedName>
        <fullName evidence="2">RING-type E3 ubiquitin transferase</fullName>
        <ecNumber evidence="2">2.3.2.27</ecNumber>
    </recommendedName>
</protein>
<dbReference type="GO" id="GO:0008270">
    <property type="term" value="F:zinc ion binding"/>
    <property type="evidence" value="ECO:0007669"/>
    <property type="project" value="UniProtKB-KW"/>
</dbReference>
<feature type="compositionally biased region" description="Acidic residues" evidence="8">
    <location>
        <begin position="60"/>
        <end position="70"/>
    </location>
</feature>
<dbReference type="EnsemblPlants" id="ONIVA06G28350.1">
    <property type="protein sequence ID" value="ONIVA06G28350.1"/>
    <property type="gene ID" value="ONIVA06G28350"/>
</dbReference>
<keyword evidence="3" id="KW-0479">Metal-binding</keyword>